<reference evidence="3 4" key="1">
    <citation type="submission" date="2018-10" db="EMBL/GenBank/DDBJ databases">
        <title>Genomic Encyclopedia of Archaeal and Bacterial Type Strains, Phase II (KMG-II): from individual species to whole genera.</title>
        <authorList>
            <person name="Goeker M."/>
        </authorList>
    </citation>
    <scope>NUCLEOTIDE SEQUENCE [LARGE SCALE GENOMIC DNA]</scope>
    <source>
        <strain evidence="3 4">DSM 14954</strain>
    </source>
</reference>
<organism evidence="3 4">
    <name type="scientific">Solirubrobacter pauli</name>
    <dbReference type="NCBI Taxonomy" id="166793"/>
    <lineage>
        <taxon>Bacteria</taxon>
        <taxon>Bacillati</taxon>
        <taxon>Actinomycetota</taxon>
        <taxon>Thermoleophilia</taxon>
        <taxon>Solirubrobacterales</taxon>
        <taxon>Solirubrobacteraceae</taxon>
        <taxon>Solirubrobacter</taxon>
    </lineage>
</organism>
<name>A0A660L565_9ACTN</name>
<feature type="region of interest" description="Disordered" evidence="1">
    <location>
        <begin position="83"/>
        <end position="105"/>
    </location>
</feature>
<feature type="compositionally biased region" description="Basic and acidic residues" evidence="1">
    <location>
        <begin position="95"/>
        <end position="105"/>
    </location>
</feature>
<sequence>MADTDNRAERAANLFDLRRIIGGVFTAWGVLLIILGLFDSDAEIDKAAGVHINLWAGIGMLVFGLLMLLWAFTRPLGQEIAKSEEASGSVGSDDEGTRRPGDSAG</sequence>
<evidence type="ECO:0000313" key="3">
    <source>
        <dbReference type="EMBL" id="RKQ87982.1"/>
    </source>
</evidence>
<gene>
    <name evidence="3" type="ORF">C8N24_6018</name>
</gene>
<dbReference type="RefSeq" id="WP_211340181.1">
    <property type="nucleotide sequence ID" value="NZ_RBIL01000002.1"/>
</dbReference>
<evidence type="ECO:0000256" key="1">
    <source>
        <dbReference type="SAM" id="MobiDB-lite"/>
    </source>
</evidence>
<feature type="transmembrane region" description="Helical" evidence="2">
    <location>
        <begin position="50"/>
        <end position="72"/>
    </location>
</feature>
<dbReference type="AlphaFoldDB" id="A0A660L565"/>
<keyword evidence="2" id="KW-0812">Transmembrane</keyword>
<dbReference type="EMBL" id="RBIL01000002">
    <property type="protein sequence ID" value="RKQ87982.1"/>
    <property type="molecule type" value="Genomic_DNA"/>
</dbReference>
<accession>A0A660L565</accession>
<comment type="caution">
    <text evidence="3">The sequence shown here is derived from an EMBL/GenBank/DDBJ whole genome shotgun (WGS) entry which is preliminary data.</text>
</comment>
<keyword evidence="4" id="KW-1185">Reference proteome</keyword>
<dbReference type="Proteomes" id="UP000278962">
    <property type="component" value="Unassembled WGS sequence"/>
</dbReference>
<evidence type="ECO:0000313" key="4">
    <source>
        <dbReference type="Proteomes" id="UP000278962"/>
    </source>
</evidence>
<proteinExistence type="predicted"/>
<feature type="transmembrane region" description="Helical" evidence="2">
    <location>
        <begin position="20"/>
        <end position="38"/>
    </location>
</feature>
<evidence type="ECO:0000256" key="2">
    <source>
        <dbReference type="SAM" id="Phobius"/>
    </source>
</evidence>
<keyword evidence="2" id="KW-1133">Transmembrane helix</keyword>
<keyword evidence="2" id="KW-0472">Membrane</keyword>
<protein>
    <submittedName>
        <fullName evidence="3">Uncharacterized protein</fullName>
    </submittedName>
</protein>